<feature type="region of interest" description="Disordered" evidence="1">
    <location>
        <begin position="539"/>
        <end position="568"/>
    </location>
</feature>
<evidence type="ECO:0000313" key="2">
    <source>
        <dbReference type="EnsemblMetazoa" id="SCAU007021-PA"/>
    </source>
</evidence>
<feature type="region of interest" description="Disordered" evidence="1">
    <location>
        <begin position="143"/>
        <end position="164"/>
    </location>
</feature>
<feature type="region of interest" description="Disordered" evidence="1">
    <location>
        <begin position="462"/>
        <end position="483"/>
    </location>
</feature>
<dbReference type="AlphaFoldDB" id="A0A1I8PD77"/>
<feature type="compositionally biased region" description="Polar residues" evidence="1">
    <location>
        <begin position="552"/>
        <end position="563"/>
    </location>
</feature>
<feature type="compositionally biased region" description="Low complexity" evidence="1">
    <location>
        <begin position="639"/>
        <end position="663"/>
    </location>
</feature>
<dbReference type="OrthoDB" id="8039549at2759"/>
<accession>A0A1I8PD77</accession>
<proteinExistence type="predicted"/>
<feature type="compositionally biased region" description="Low complexity" evidence="1">
    <location>
        <begin position="582"/>
        <end position="592"/>
    </location>
</feature>
<feature type="compositionally biased region" description="Basic residues" evidence="1">
    <location>
        <begin position="629"/>
        <end position="638"/>
    </location>
</feature>
<feature type="region of interest" description="Disordered" evidence="1">
    <location>
        <begin position="582"/>
        <end position="707"/>
    </location>
</feature>
<organism evidence="2 3">
    <name type="scientific">Stomoxys calcitrans</name>
    <name type="common">Stable fly</name>
    <name type="synonym">Conops calcitrans</name>
    <dbReference type="NCBI Taxonomy" id="35570"/>
    <lineage>
        <taxon>Eukaryota</taxon>
        <taxon>Metazoa</taxon>
        <taxon>Ecdysozoa</taxon>
        <taxon>Arthropoda</taxon>
        <taxon>Hexapoda</taxon>
        <taxon>Insecta</taxon>
        <taxon>Pterygota</taxon>
        <taxon>Neoptera</taxon>
        <taxon>Endopterygota</taxon>
        <taxon>Diptera</taxon>
        <taxon>Brachycera</taxon>
        <taxon>Muscomorpha</taxon>
        <taxon>Muscoidea</taxon>
        <taxon>Muscidae</taxon>
        <taxon>Stomoxys</taxon>
    </lineage>
</organism>
<feature type="compositionally biased region" description="Polar residues" evidence="1">
    <location>
        <begin position="610"/>
        <end position="627"/>
    </location>
</feature>
<dbReference type="EnsemblMetazoa" id="SCAU007021-RA">
    <property type="protein sequence ID" value="SCAU007021-PA"/>
    <property type="gene ID" value="SCAU007021"/>
</dbReference>
<reference evidence="2" key="1">
    <citation type="submission" date="2020-05" db="UniProtKB">
        <authorList>
            <consortium name="EnsemblMetazoa"/>
        </authorList>
    </citation>
    <scope>IDENTIFICATION</scope>
    <source>
        <strain evidence="2">USDA</strain>
    </source>
</reference>
<name>A0A1I8PD77_STOCA</name>
<dbReference type="VEuPathDB" id="VectorBase:SCAU007021"/>
<gene>
    <name evidence="2" type="primary">106093372</name>
</gene>
<sequence length="721" mass="81835">MSQKSPFMPAQIPMNYNRYGFPHMAAPIHQPGYMLALPTTMQRHYPYTAVKDLSEKRKHGGYHHITIINALIPKPHFPPPPPPTPQSSQHFSTFQNYRSNRQIFFPHMNTNAHTGSNITRIPIVAQELPQNYHIEHQQHDNLRNPFESTQGKKESEYPCGRKSMNDDSIQISTTYYCNIYSNYHQNNNTPQTEDLEEHLLPSTSPASGKSDMNLAKTTQMTFLPTPLHDVSKAIQPTAIITSHYTTFLPLKQNDNSIFKLKPTQNSPVRSGAQHSFFTIEDAITKLTPMNQVFNSPLEAYRHAKKQQLYSAKPQQGIGLKKNYNQSTPKSFLQNFFDDNIFESLEATEDDFSHSESQEKEIFEPYKNQQNQQNKIIHGRTYWPNATNSILENSQRIASTESVPFNYFTSTPKNLSNKRALRTTTYPNSIEIFEEPVTHSTISTTRDYPNKVVENVFETTTTRAKHTVHTSPPTPLTTPSQPKFNKVNLKRPYFQVLASAQKYPKSLRGQIKPFKNITATSTSLPISNSLQKSPKYRQYKSKKNKHLKKLHPTATSTTQSTPLEETTEKMKAVAAITTTSVLPTSLSTKSTPTNHKLQRNAANAKRRNSKRVQNVSSTEKSNEAVTNKTRTQKTRRRHSTTTTATISSTISSLSTRSSATVSKSLTRKHHNSESKSRTKNSHSMTNEAHDEKQQQVSQPKDGDGVPPLPIEIYFKNSHLAKI</sequence>
<protein>
    <submittedName>
        <fullName evidence="2">Uncharacterized protein</fullName>
    </submittedName>
</protein>
<feature type="compositionally biased region" description="Basic residues" evidence="1">
    <location>
        <begin position="539"/>
        <end position="550"/>
    </location>
</feature>
<keyword evidence="3" id="KW-1185">Reference proteome</keyword>
<dbReference type="Proteomes" id="UP000095300">
    <property type="component" value="Unassembled WGS sequence"/>
</dbReference>
<evidence type="ECO:0000256" key="1">
    <source>
        <dbReference type="SAM" id="MobiDB-lite"/>
    </source>
</evidence>
<evidence type="ECO:0000313" key="3">
    <source>
        <dbReference type="Proteomes" id="UP000095300"/>
    </source>
</evidence>